<evidence type="ECO:0000313" key="2">
    <source>
        <dbReference type="Proteomes" id="UP000054995"/>
    </source>
</evidence>
<dbReference type="Gene3D" id="3.40.50.1240">
    <property type="entry name" value="Phosphoglycerate mutase-like"/>
    <property type="match status" value="1"/>
</dbReference>
<organism evidence="1 2">
    <name type="scientific">Trichinella pseudospiralis</name>
    <name type="common">Parasitic roundworm</name>
    <dbReference type="NCBI Taxonomy" id="6337"/>
    <lineage>
        <taxon>Eukaryota</taxon>
        <taxon>Metazoa</taxon>
        <taxon>Ecdysozoa</taxon>
        <taxon>Nematoda</taxon>
        <taxon>Enoplea</taxon>
        <taxon>Dorylaimia</taxon>
        <taxon>Trichinellida</taxon>
        <taxon>Trichinellidae</taxon>
        <taxon>Trichinella</taxon>
    </lineage>
</organism>
<gene>
    <name evidence="1" type="ORF">T4D_10996</name>
</gene>
<dbReference type="OrthoDB" id="5920147at2759"/>
<keyword evidence="2" id="KW-1185">Reference proteome</keyword>
<sequence>MPIVEFHTFDTFAYYQDRNPLLWFVMIKNVPSYFPPELRTEDNEDANIWPSYLAEKRIQFLGSTTRDAGINVTDVICAPSLQLINLANSFIEGYESKLEKKDKVLEIKIDGGFSESIQYYYVHEKLKANFIKCGYPIDRAHETSYKCPENCNNESPMKMNERVTETLKSIRAKYSDSTGRTMVVFMDKCLEPAIRFLIKQPLIALELYVVKKLYEEDEHCFFQFSLYSYLQKQFRSLALERGYAVDEVYETSVKWSENGKIDPYVNLNWRINAALESFRKKYSVSKHTMVAVFVDKSLESVLRDVGAHSGGSLFKLLASPLEDTLMAQKNADK</sequence>
<dbReference type="EMBL" id="JYDT01000073">
    <property type="protein sequence ID" value="KRY86340.1"/>
    <property type="molecule type" value="Genomic_DNA"/>
</dbReference>
<reference evidence="1 2" key="1">
    <citation type="submission" date="2015-01" db="EMBL/GenBank/DDBJ databases">
        <title>Evolution of Trichinella species and genotypes.</title>
        <authorList>
            <person name="Korhonen P.K."/>
            <person name="Edoardo P."/>
            <person name="Giuseppe L.R."/>
            <person name="Gasser R.B."/>
        </authorList>
    </citation>
    <scope>NUCLEOTIDE SEQUENCE [LARGE SCALE GENOMIC DNA]</scope>
    <source>
        <strain evidence="1">ISS470</strain>
    </source>
</reference>
<dbReference type="Proteomes" id="UP000054995">
    <property type="component" value="Unassembled WGS sequence"/>
</dbReference>
<dbReference type="AlphaFoldDB" id="A0A0V1FK01"/>
<proteinExistence type="predicted"/>
<dbReference type="GO" id="GO:0016791">
    <property type="term" value="F:phosphatase activity"/>
    <property type="evidence" value="ECO:0007669"/>
    <property type="project" value="UniProtKB-ARBA"/>
</dbReference>
<protein>
    <submittedName>
        <fullName evidence="1">Uncharacterized protein</fullName>
    </submittedName>
</protein>
<evidence type="ECO:0000313" key="1">
    <source>
        <dbReference type="EMBL" id="KRY86340.1"/>
    </source>
</evidence>
<comment type="caution">
    <text evidence="1">The sequence shown here is derived from an EMBL/GenBank/DDBJ whole genome shotgun (WGS) entry which is preliminary data.</text>
</comment>
<dbReference type="InterPro" id="IPR029033">
    <property type="entry name" value="His_PPase_superfam"/>
</dbReference>
<name>A0A0V1FK01_TRIPS</name>
<accession>A0A0V1FK01</accession>